<feature type="compositionally biased region" description="Low complexity" evidence="1">
    <location>
        <begin position="67"/>
        <end position="80"/>
    </location>
</feature>
<dbReference type="Proteomes" id="UP001283361">
    <property type="component" value="Unassembled WGS sequence"/>
</dbReference>
<proteinExistence type="predicted"/>
<evidence type="ECO:0000313" key="2">
    <source>
        <dbReference type="EMBL" id="KAK3794305.1"/>
    </source>
</evidence>
<dbReference type="AlphaFoldDB" id="A0AAE1AV21"/>
<keyword evidence="3" id="KW-1185">Reference proteome</keyword>
<evidence type="ECO:0000313" key="3">
    <source>
        <dbReference type="Proteomes" id="UP001283361"/>
    </source>
</evidence>
<reference evidence="2" key="1">
    <citation type="journal article" date="2023" name="G3 (Bethesda)">
        <title>A reference genome for the long-term kleptoplast-retaining sea slug Elysia crispata morphotype clarki.</title>
        <authorList>
            <person name="Eastman K.E."/>
            <person name="Pendleton A.L."/>
            <person name="Shaikh M.A."/>
            <person name="Suttiyut T."/>
            <person name="Ogas R."/>
            <person name="Tomko P."/>
            <person name="Gavelis G."/>
            <person name="Widhalm J.R."/>
            <person name="Wisecaver J.H."/>
        </authorList>
    </citation>
    <scope>NUCLEOTIDE SEQUENCE</scope>
    <source>
        <strain evidence="2">ECLA1</strain>
    </source>
</reference>
<protein>
    <submittedName>
        <fullName evidence="2">Uncharacterized protein</fullName>
    </submittedName>
</protein>
<comment type="caution">
    <text evidence="2">The sequence shown here is derived from an EMBL/GenBank/DDBJ whole genome shotgun (WGS) entry which is preliminary data.</text>
</comment>
<dbReference type="EMBL" id="JAWDGP010001129">
    <property type="protein sequence ID" value="KAK3794305.1"/>
    <property type="molecule type" value="Genomic_DNA"/>
</dbReference>
<name>A0AAE1AV21_9GAST</name>
<sequence>MMISLSPLSLAALISQTPSYKVQFATSRQVNLDGAKLFLPAHLQQTYQVSLVSPQLPRSSQLCEPPSAHSSQDQVSSVSHHQLTAPEIKSALSQEERAVSAGAGQGTLVFRETQRRSTLERSIQTLVCCHPEYFEKRRHSHVFRQMAFTILSILINRHHNSFWETPVNFNGVGEYDFLASFNLPRISFALMKQHPGRVSNEDLEKSKLRPQSLVTWCRVVYTRIVSINVHLSDNDRTLPTVWPILARYEPRYSPEMGRETRRKLKLNLITGGLFPPRGCRATFIEKHQQPRKAPLFILCPSPTPHSLHHNYHQPSSYCIHLQHHMTSTTITINPLHTVSITNTT</sequence>
<evidence type="ECO:0000256" key="1">
    <source>
        <dbReference type="SAM" id="MobiDB-lite"/>
    </source>
</evidence>
<feature type="region of interest" description="Disordered" evidence="1">
    <location>
        <begin position="58"/>
        <end position="80"/>
    </location>
</feature>
<organism evidence="2 3">
    <name type="scientific">Elysia crispata</name>
    <name type="common">lettuce slug</name>
    <dbReference type="NCBI Taxonomy" id="231223"/>
    <lineage>
        <taxon>Eukaryota</taxon>
        <taxon>Metazoa</taxon>
        <taxon>Spiralia</taxon>
        <taxon>Lophotrochozoa</taxon>
        <taxon>Mollusca</taxon>
        <taxon>Gastropoda</taxon>
        <taxon>Heterobranchia</taxon>
        <taxon>Euthyneura</taxon>
        <taxon>Panpulmonata</taxon>
        <taxon>Sacoglossa</taxon>
        <taxon>Placobranchoidea</taxon>
        <taxon>Plakobranchidae</taxon>
        <taxon>Elysia</taxon>
    </lineage>
</organism>
<accession>A0AAE1AV21</accession>
<gene>
    <name evidence="2" type="ORF">RRG08_060975</name>
</gene>